<keyword evidence="4 10" id="KW-0808">Transferase</keyword>
<dbReference type="InterPro" id="IPR004358">
    <property type="entry name" value="Sig_transdc_His_kin-like_C"/>
</dbReference>
<protein>
    <recommendedName>
        <fullName evidence="2">histidine kinase</fullName>
        <ecNumber evidence="2">2.7.13.3</ecNumber>
    </recommendedName>
</protein>
<dbReference type="InterPro" id="IPR003661">
    <property type="entry name" value="HisK_dim/P_dom"/>
</dbReference>
<evidence type="ECO:0000256" key="8">
    <source>
        <dbReference type="ARBA" id="ARBA00023012"/>
    </source>
</evidence>
<organism evidence="10 11">
    <name type="scientific">Caulifigura coniformis</name>
    <dbReference type="NCBI Taxonomy" id="2527983"/>
    <lineage>
        <taxon>Bacteria</taxon>
        <taxon>Pseudomonadati</taxon>
        <taxon>Planctomycetota</taxon>
        <taxon>Planctomycetia</taxon>
        <taxon>Planctomycetales</taxon>
        <taxon>Planctomycetaceae</taxon>
        <taxon>Caulifigura</taxon>
    </lineage>
</organism>
<dbReference type="OrthoDB" id="239518at2"/>
<dbReference type="PROSITE" id="PS50109">
    <property type="entry name" value="HIS_KIN"/>
    <property type="match status" value="1"/>
</dbReference>
<dbReference type="EC" id="2.7.13.3" evidence="2"/>
<evidence type="ECO:0000256" key="5">
    <source>
        <dbReference type="ARBA" id="ARBA00022741"/>
    </source>
</evidence>
<keyword evidence="7" id="KW-0067">ATP-binding</keyword>
<dbReference type="PANTHER" id="PTHR43065">
    <property type="entry name" value="SENSOR HISTIDINE KINASE"/>
    <property type="match status" value="1"/>
</dbReference>
<dbReference type="Pfam" id="PF02518">
    <property type="entry name" value="HATPase_c"/>
    <property type="match status" value="1"/>
</dbReference>
<evidence type="ECO:0000259" key="9">
    <source>
        <dbReference type="PROSITE" id="PS50109"/>
    </source>
</evidence>
<evidence type="ECO:0000256" key="4">
    <source>
        <dbReference type="ARBA" id="ARBA00022679"/>
    </source>
</evidence>
<dbReference type="InterPro" id="IPR003594">
    <property type="entry name" value="HATPase_dom"/>
</dbReference>
<evidence type="ECO:0000256" key="1">
    <source>
        <dbReference type="ARBA" id="ARBA00000085"/>
    </source>
</evidence>
<dbReference type="InterPro" id="IPR036890">
    <property type="entry name" value="HATPase_C_sf"/>
</dbReference>
<evidence type="ECO:0000256" key="2">
    <source>
        <dbReference type="ARBA" id="ARBA00012438"/>
    </source>
</evidence>
<evidence type="ECO:0000256" key="3">
    <source>
        <dbReference type="ARBA" id="ARBA00022553"/>
    </source>
</evidence>
<dbReference type="InterPro" id="IPR005467">
    <property type="entry name" value="His_kinase_dom"/>
</dbReference>
<dbReference type="AlphaFoldDB" id="A0A517SHD8"/>
<evidence type="ECO:0000256" key="7">
    <source>
        <dbReference type="ARBA" id="ARBA00022840"/>
    </source>
</evidence>
<keyword evidence="5" id="KW-0547">Nucleotide-binding</keyword>
<gene>
    <name evidence="10" type="primary">kinD</name>
    <name evidence="10" type="ORF">Pan44_35850</name>
</gene>
<evidence type="ECO:0000313" key="10">
    <source>
        <dbReference type="EMBL" id="QDT55541.1"/>
    </source>
</evidence>
<keyword evidence="6 10" id="KW-0418">Kinase</keyword>
<dbReference type="GO" id="GO:0005524">
    <property type="term" value="F:ATP binding"/>
    <property type="evidence" value="ECO:0007669"/>
    <property type="project" value="UniProtKB-KW"/>
</dbReference>
<dbReference type="PRINTS" id="PR00344">
    <property type="entry name" value="BCTRLSENSOR"/>
</dbReference>
<reference evidence="10 11" key="1">
    <citation type="submission" date="2019-02" db="EMBL/GenBank/DDBJ databases">
        <title>Deep-cultivation of Planctomycetes and their phenomic and genomic characterization uncovers novel biology.</title>
        <authorList>
            <person name="Wiegand S."/>
            <person name="Jogler M."/>
            <person name="Boedeker C."/>
            <person name="Pinto D."/>
            <person name="Vollmers J."/>
            <person name="Rivas-Marin E."/>
            <person name="Kohn T."/>
            <person name="Peeters S.H."/>
            <person name="Heuer A."/>
            <person name="Rast P."/>
            <person name="Oberbeckmann S."/>
            <person name="Bunk B."/>
            <person name="Jeske O."/>
            <person name="Meyerdierks A."/>
            <person name="Storesund J.E."/>
            <person name="Kallscheuer N."/>
            <person name="Luecker S."/>
            <person name="Lage O.M."/>
            <person name="Pohl T."/>
            <person name="Merkel B.J."/>
            <person name="Hornburger P."/>
            <person name="Mueller R.-W."/>
            <person name="Bruemmer F."/>
            <person name="Labrenz M."/>
            <person name="Spormann A.M."/>
            <person name="Op den Camp H."/>
            <person name="Overmann J."/>
            <person name="Amann R."/>
            <person name="Jetten M.S.M."/>
            <person name="Mascher T."/>
            <person name="Medema M.H."/>
            <person name="Devos D.P."/>
            <person name="Kaster A.-K."/>
            <person name="Ovreas L."/>
            <person name="Rohde M."/>
            <person name="Galperin M.Y."/>
            <person name="Jogler C."/>
        </authorList>
    </citation>
    <scope>NUCLEOTIDE SEQUENCE [LARGE SCALE GENOMIC DNA]</scope>
    <source>
        <strain evidence="10 11">Pan44</strain>
    </source>
</reference>
<dbReference type="Pfam" id="PF00512">
    <property type="entry name" value="HisKA"/>
    <property type="match status" value="1"/>
</dbReference>
<dbReference type="Gene3D" id="3.30.565.10">
    <property type="entry name" value="Histidine kinase-like ATPase, C-terminal domain"/>
    <property type="match status" value="1"/>
</dbReference>
<dbReference type="SUPFAM" id="SSF47384">
    <property type="entry name" value="Homodimeric domain of signal transducing histidine kinase"/>
    <property type="match status" value="1"/>
</dbReference>
<dbReference type="RefSeq" id="WP_145031424.1">
    <property type="nucleotide sequence ID" value="NZ_CP036271.1"/>
</dbReference>
<dbReference type="CDD" id="cd00082">
    <property type="entry name" value="HisKA"/>
    <property type="match status" value="1"/>
</dbReference>
<dbReference type="CDD" id="cd00075">
    <property type="entry name" value="HATPase"/>
    <property type="match status" value="1"/>
</dbReference>
<accession>A0A517SHD8</accession>
<evidence type="ECO:0000256" key="6">
    <source>
        <dbReference type="ARBA" id="ARBA00022777"/>
    </source>
</evidence>
<dbReference type="SUPFAM" id="SSF55874">
    <property type="entry name" value="ATPase domain of HSP90 chaperone/DNA topoisomerase II/histidine kinase"/>
    <property type="match status" value="1"/>
</dbReference>
<dbReference type="InterPro" id="IPR036097">
    <property type="entry name" value="HisK_dim/P_sf"/>
</dbReference>
<evidence type="ECO:0000313" key="11">
    <source>
        <dbReference type="Proteomes" id="UP000315700"/>
    </source>
</evidence>
<feature type="domain" description="Histidine kinase" evidence="9">
    <location>
        <begin position="23"/>
        <end position="240"/>
    </location>
</feature>
<dbReference type="PANTHER" id="PTHR43065:SF10">
    <property type="entry name" value="PEROXIDE STRESS-ACTIVATED HISTIDINE KINASE MAK3"/>
    <property type="match status" value="1"/>
</dbReference>
<dbReference type="SMART" id="SM00387">
    <property type="entry name" value="HATPase_c"/>
    <property type="match status" value="1"/>
</dbReference>
<keyword evidence="3" id="KW-0597">Phosphoprotein</keyword>
<name>A0A517SHD8_9PLAN</name>
<dbReference type="SMART" id="SM00388">
    <property type="entry name" value="HisKA"/>
    <property type="match status" value="1"/>
</dbReference>
<comment type="catalytic activity">
    <reaction evidence="1">
        <text>ATP + protein L-histidine = ADP + protein N-phospho-L-histidine.</text>
        <dbReference type="EC" id="2.7.13.3"/>
    </reaction>
</comment>
<sequence>MIREFEDELQRAKLEALAEFAAGAGHEINNPLATILGRTELLLRRIGRVVPTGEAAEATRDLNVIAGQVQRIREMIGDLMLFARPPVPRLAPCELNAVVESTIAAVHATARSHQVEIQTRLTRNRPVLADHAQLSVVVSELLRNAVQAVPSGGRVEVSTSNLVGDGASPVRLTISDNGPGLSEADLQHLFDPFYSGRQAGRGLGFGLCKCWRIAQSHGASLRVAVRPEGGVEATVDWPSA</sequence>
<keyword evidence="11" id="KW-1185">Reference proteome</keyword>
<dbReference type="InParanoid" id="A0A517SHD8"/>
<dbReference type="Proteomes" id="UP000315700">
    <property type="component" value="Chromosome"/>
</dbReference>
<dbReference type="Gene3D" id="1.10.287.130">
    <property type="match status" value="1"/>
</dbReference>
<dbReference type="GO" id="GO:0000155">
    <property type="term" value="F:phosphorelay sensor kinase activity"/>
    <property type="evidence" value="ECO:0007669"/>
    <property type="project" value="InterPro"/>
</dbReference>
<proteinExistence type="predicted"/>
<dbReference type="EMBL" id="CP036271">
    <property type="protein sequence ID" value="QDT55541.1"/>
    <property type="molecule type" value="Genomic_DNA"/>
</dbReference>
<dbReference type="KEGG" id="ccos:Pan44_35850"/>
<keyword evidence="8" id="KW-0902">Two-component regulatory system</keyword>